<protein>
    <recommendedName>
        <fullName evidence="6">Pre-rRNA processing protein</fullName>
    </recommendedName>
</protein>
<evidence type="ECO:0000313" key="4">
    <source>
        <dbReference type="EMBL" id="GMM56552.1"/>
    </source>
</evidence>
<evidence type="ECO:0000256" key="3">
    <source>
        <dbReference type="SAM" id="MobiDB-lite"/>
    </source>
</evidence>
<feature type="compositionally biased region" description="Acidic residues" evidence="3">
    <location>
        <begin position="158"/>
        <end position="176"/>
    </location>
</feature>
<organism evidence="4 5">
    <name type="scientific">Maudiozyma humilis</name>
    <name type="common">Sour dough yeast</name>
    <name type="synonym">Kazachstania humilis</name>
    <dbReference type="NCBI Taxonomy" id="51915"/>
    <lineage>
        <taxon>Eukaryota</taxon>
        <taxon>Fungi</taxon>
        <taxon>Dikarya</taxon>
        <taxon>Ascomycota</taxon>
        <taxon>Saccharomycotina</taxon>
        <taxon>Saccharomycetes</taxon>
        <taxon>Saccharomycetales</taxon>
        <taxon>Saccharomycetaceae</taxon>
        <taxon>Maudiozyma</taxon>
    </lineage>
</organism>
<dbReference type="EMBL" id="BTGD01000008">
    <property type="protein sequence ID" value="GMM56552.1"/>
    <property type="molecule type" value="Genomic_DNA"/>
</dbReference>
<evidence type="ECO:0000256" key="2">
    <source>
        <dbReference type="ARBA" id="ARBA00022552"/>
    </source>
</evidence>
<comment type="similarity">
    <text evidence="1">Belongs to the TSR2 family.</text>
</comment>
<gene>
    <name evidence="4" type="ORF">DAKH74_031680</name>
</gene>
<dbReference type="InterPro" id="IPR019398">
    <property type="entry name" value="Pre-rRNA_process_TSR2"/>
</dbReference>
<name>A0AAV5RYX5_MAUHU</name>
<keyword evidence="2" id="KW-0698">rRNA processing</keyword>
<feature type="compositionally biased region" description="Basic and acidic residues" evidence="3">
    <location>
        <begin position="147"/>
        <end position="157"/>
    </location>
</feature>
<dbReference type="Proteomes" id="UP001377567">
    <property type="component" value="Unassembled WGS sequence"/>
</dbReference>
<comment type="caution">
    <text evidence="4">The sequence shown here is derived from an EMBL/GenBank/DDBJ whole genome shotgun (WGS) entry which is preliminary data.</text>
</comment>
<dbReference type="Pfam" id="PF10273">
    <property type="entry name" value="WGG"/>
    <property type="match status" value="1"/>
</dbReference>
<dbReference type="GO" id="GO:0006364">
    <property type="term" value="P:rRNA processing"/>
    <property type="evidence" value="ECO:0007669"/>
    <property type="project" value="UniProtKB-KW"/>
</dbReference>
<evidence type="ECO:0000313" key="5">
    <source>
        <dbReference type="Proteomes" id="UP001377567"/>
    </source>
</evidence>
<reference evidence="4 5" key="1">
    <citation type="journal article" date="2023" name="Elife">
        <title>Identification of key yeast species and microbe-microbe interactions impacting larval growth of Drosophila in the wild.</title>
        <authorList>
            <person name="Mure A."/>
            <person name="Sugiura Y."/>
            <person name="Maeda R."/>
            <person name="Honda K."/>
            <person name="Sakurai N."/>
            <person name="Takahashi Y."/>
            <person name="Watada M."/>
            <person name="Katoh T."/>
            <person name="Gotoh A."/>
            <person name="Gotoh Y."/>
            <person name="Taniguchi I."/>
            <person name="Nakamura K."/>
            <person name="Hayashi T."/>
            <person name="Katayama T."/>
            <person name="Uemura T."/>
            <person name="Hattori Y."/>
        </authorList>
    </citation>
    <scope>NUCLEOTIDE SEQUENCE [LARGE SCALE GENOMIC DNA]</scope>
    <source>
        <strain evidence="4 5">KH-74</strain>
    </source>
</reference>
<feature type="region of interest" description="Disordered" evidence="3">
    <location>
        <begin position="147"/>
        <end position="176"/>
    </location>
</feature>
<dbReference type="PANTHER" id="PTHR21250">
    <property type="entry name" value="PRE-RRNA-PROCESSING PROTEIN TSR2 HOMOLOG"/>
    <property type="match status" value="1"/>
</dbReference>
<evidence type="ECO:0008006" key="6">
    <source>
        <dbReference type="Google" id="ProtNLM"/>
    </source>
</evidence>
<evidence type="ECO:0000256" key="1">
    <source>
        <dbReference type="ARBA" id="ARBA00006524"/>
    </source>
</evidence>
<keyword evidence="5" id="KW-1185">Reference proteome</keyword>
<dbReference type="AlphaFoldDB" id="A0AAV5RYX5"/>
<sequence length="208" mass="23517">MSVQTIDETAFVQAAGDLKSLEFADEKQQGRFELGVSMLIYNWDALDIAVANQWGGPESADKRDWITAIVIELFKTNKLVDVAMVEETLLYAMIDEFDTNVEDESGLIVANNIVKIYEECAVGNFASVEALYTRFLEKEKNRAGKPVERIVHVHGDDDSSCEDDDDDEDEDEDMMDLVEEEEVTITVNEPIVDDDGFELVQKKGRRKH</sequence>
<accession>A0AAV5RYX5</accession>
<proteinExistence type="inferred from homology"/>